<dbReference type="InterPro" id="IPR005467">
    <property type="entry name" value="His_kinase_dom"/>
</dbReference>
<evidence type="ECO:0000259" key="17">
    <source>
        <dbReference type="PROSITE" id="PS50112"/>
    </source>
</evidence>
<dbReference type="Pfam" id="PF00989">
    <property type="entry name" value="PAS"/>
    <property type="match status" value="1"/>
</dbReference>
<dbReference type="InterPro" id="IPR013767">
    <property type="entry name" value="PAS_fold"/>
</dbReference>
<dbReference type="SMART" id="SM00388">
    <property type="entry name" value="HisKA"/>
    <property type="match status" value="1"/>
</dbReference>
<protein>
    <recommendedName>
        <fullName evidence="3">histidine kinase</fullName>
        <ecNumber evidence="3">2.7.13.3</ecNumber>
    </recommendedName>
</protein>
<feature type="modified residue" description="4-aspartylphosphate" evidence="13">
    <location>
        <position position="669"/>
    </location>
</feature>
<dbReference type="InterPro" id="IPR001789">
    <property type="entry name" value="Sig_transdc_resp-reg_receiver"/>
</dbReference>
<keyword evidence="11" id="KW-0902">Two-component regulatory system</keyword>
<dbReference type="Pfam" id="PF05227">
    <property type="entry name" value="CHASE3"/>
    <property type="match status" value="1"/>
</dbReference>
<evidence type="ECO:0000256" key="12">
    <source>
        <dbReference type="ARBA" id="ARBA00023136"/>
    </source>
</evidence>
<dbReference type="InterPro" id="IPR036097">
    <property type="entry name" value="HisK_dim/P_sf"/>
</dbReference>
<feature type="domain" description="Response regulatory" evidence="16">
    <location>
        <begin position="620"/>
        <end position="735"/>
    </location>
</feature>
<evidence type="ECO:0000256" key="5">
    <source>
        <dbReference type="ARBA" id="ARBA00022679"/>
    </source>
</evidence>
<keyword evidence="12 14" id="KW-0472">Membrane</keyword>
<dbReference type="PANTHER" id="PTHR42878:SF7">
    <property type="entry name" value="SENSOR HISTIDINE KINASE GLRK"/>
    <property type="match status" value="1"/>
</dbReference>
<dbReference type="Pfam" id="PF00512">
    <property type="entry name" value="HisKA"/>
    <property type="match status" value="1"/>
</dbReference>
<dbReference type="CDD" id="cd00082">
    <property type="entry name" value="HisKA"/>
    <property type="match status" value="1"/>
</dbReference>
<dbReference type="PRINTS" id="PR00344">
    <property type="entry name" value="BCTRLSENSOR"/>
</dbReference>
<dbReference type="Pfam" id="PF02518">
    <property type="entry name" value="HATPase_c"/>
    <property type="match status" value="1"/>
</dbReference>
<keyword evidence="19" id="KW-1185">Reference proteome</keyword>
<evidence type="ECO:0000256" key="11">
    <source>
        <dbReference type="ARBA" id="ARBA00023012"/>
    </source>
</evidence>
<dbReference type="InterPro" id="IPR036890">
    <property type="entry name" value="HATPase_C_sf"/>
</dbReference>
<feature type="transmembrane region" description="Helical" evidence="14">
    <location>
        <begin position="48"/>
        <end position="67"/>
    </location>
</feature>
<dbReference type="Proteomes" id="UP000199214">
    <property type="component" value="Unassembled WGS sequence"/>
</dbReference>
<proteinExistence type="predicted"/>
<dbReference type="SUPFAM" id="SSF55874">
    <property type="entry name" value="ATPase domain of HSP90 chaperone/DNA topoisomerase II/histidine kinase"/>
    <property type="match status" value="1"/>
</dbReference>
<dbReference type="Gene3D" id="3.40.50.2300">
    <property type="match status" value="2"/>
</dbReference>
<gene>
    <name evidence="18" type="ORF">SAMN05216382_1128</name>
</gene>
<dbReference type="GO" id="GO:0000155">
    <property type="term" value="F:phosphorelay sensor kinase activity"/>
    <property type="evidence" value="ECO:0007669"/>
    <property type="project" value="InterPro"/>
</dbReference>
<keyword evidence="5" id="KW-0808">Transferase</keyword>
<dbReference type="InterPro" id="IPR050351">
    <property type="entry name" value="BphY/WalK/GraS-like"/>
</dbReference>
<evidence type="ECO:0000256" key="14">
    <source>
        <dbReference type="SAM" id="Phobius"/>
    </source>
</evidence>
<feature type="modified residue" description="4-aspartylphosphate" evidence="13">
    <location>
        <position position="792"/>
    </location>
</feature>
<dbReference type="InterPro" id="IPR003661">
    <property type="entry name" value="HisK_dim/P_dom"/>
</dbReference>
<dbReference type="CDD" id="cd00130">
    <property type="entry name" value="PAS"/>
    <property type="match status" value="1"/>
</dbReference>
<dbReference type="EC" id="2.7.13.3" evidence="3"/>
<dbReference type="InterPro" id="IPR007891">
    <property type="entry name" value="CHASE3"/>
</dbReference>
<dbReference type="GO" id="GO:0030295">
    <property type="term" value="F:protein kinase activator activity"/>
    <property type="evidence" value="ECO:0007669"/>
    <property type="project" value="TreeGrafter"/>
</dbReference>
<comment type="catalytic activity">
    <reaction evidence="1">
        <text>ATP + protein L-histidine = ADP + protein N-phospho-L-histidine.</text>
        <dbReference type="EC" id="2.7.13.3"/>
    </reaction>
</comment>
<dbReference type="OrthoDB" id="9801651at2"/>
<feature type="domain" description="PAS" evidence="17">
    <location>
        <begin position="260"/>
        <end position="302"/>
    </location>
</feature>
<dbReference type="SMART" id="SM00387">
    <property type="entry name" value="HATPase_c"/>
    <property type="match status" value="1"/>
</dbReference>
<feature type="domain" description="Histidine kinase" evidence="15">
    <location>
        <begin position="390"/>
        <end position="606"/>
    </location>
</feature>
<dbReference type="InterPro" id="IPR035965">
    <property type="entry name" value="PAS-like_dom_sf"/>
</dbReference>
<dbReference type="RefSeq" id="WP_143051811.1">
    <property type="nucleotide sequence ID" value="NZ_FNZZ01000002.1"/>
</dbReference>
<dbReference type="Gene3D" id="3.30.565.10">
    <property type="entry name" value="Histidine kinase-like ATPase, C-terminal domain"/>
    <property type="match status" value="1"/>
</dbReference>
<dbReference type="FunFam" id="3.30.565.10:FF:000006">
    <property type="entry name" value="Sensor histidine kinase WalK"/>
    <property type="match status" value="1"/>
</dbReference>
<dbReference type="GO" id="GO:0007234">
    <property type="term" value="P:osmosensory signaling via phosphorelay pathway"/>
    <property type="evidence" value="ECO:0007669"/>
    <property type="project" value="TreeGrafter"/>
</dbReference>
<accession>A0A1H7L262</accession>
<dbReference type="SMART" id="SM00091">
    <property type="entry name" value="PAS"/>
    <property type="match status" value="1"/>
</dbReference>
<evidence type="ECO:0000256" key="1">
    <source>
        <dbReference type="ARBA" id="ARBA00000085"/>
    </source>
</evidence>
<evidence type="ECO:0000256" key="9">
    <source>
        <dbReference type="ARBA" id="ARBA00022840"/>
    </source>
</evidence>
<dbReference type="CDD" id="cd19410">
    <property type="entry name" value="HK9-like_sensor"/>
    <property type="match status" value="1"/>
</dbReference>
<keyword evidence="8" id="KW-0418">Kinase</keyword>
<dbReference type="PROSITE" id="PS50110">
    <property type="entry name" value="RESPONSE_REGULATORY"/>
    <property type="match status" value="2"/>
</dbReference>
<dbReference type="SUPFAM" id="SSF52172">
    <property type="entry name" value="CheY-like"/>
    <property type="match status" value="2"/>
</dbReference>
<sequence>MTSPASAESGRGHDIPGFGFGARIGFGAGEGSQRSAIAPPRRPARWRMVAIALLIPALLATLAWWNVAEFSALEQSNEQTRASFQKRVLIYDLFGSLEQAETAQRGFILTGNAAFMTPYEPAKRAVTTLLSQIDADGSNTPVQHDALRRMKTAIDAKIDEMDAVIALRRRNGLQPAINRVAGGDGRALMEQLRRDAAIVRSEEERISDAGARAVKAHVASTGRVIVLTAVVAVALFLLALVAIRRQRQQRYRADVATFDAATRYRSILDGTIDPIVILNPSGTIELINRATEQLLGFSPAEVERRDVSAIALLPNELHRTFPQWIGLRNGAIAAPYRTDIPLRHRDGHTVTVDAALGVMKLADGEHVVVSLRDVSARKRSEAIKDELISTISHELRTPLTSVVGALGLLRAGSAGDLPDAANRLVGIAESNARRLIRLINDMLDLDRMQSNQLQIERVPVDLAAIAARACDDMQGAGSARDVTVRCNAGEQELTVLGDADRLMQVIGNLVSNAVRVSPPGRAVTVSATRVDGMARVMVDDEGPGIPTAFRERLFRRFERANEQQGTGTGLGLAISREIIQRHDGRIWFEDRPGGGTRFAFSLELAREAGDARVPDDAPGGVLVCSGDAATVARLSDAVAATGRSATVVASAHAAHAAIAERDFDALLLDLKLPDGNGFQFAQAVRRTKRGGALPIVIVSATARGKEDVLVPFDLVDWIPDPIEPERLDTALRTAIARTGTARPTILHLDDDRDLLDVTAALLRDDARLITVSDLPSARAVIEHAAPALAILDLHLVEGTGLDLLPALVDRNGVAIPTILYSAHDIDADMAARVDAVLIKSRRSLPDLRATIRHVLAARRA</sequence>
<evidence type="ECO:0000259" key="15">
    <source>
        <dbReference type="PROSITE" id="PS50109"/>
    </source>
</evidence>
<evidence type="ECO:0000256" key="13">
    <source>
        <dbReference type="PROSITE-ProRule" id="PRU00169"/>
    </source>
</evidence>
<dbReference type="PROSITE" id="PS50112">
    <property type="entry name" value="PAS"/>
    <property type="match status" value="1"/>
</dbReference>
<dbReference type="GO" id="GO:0016020">
    <property type="term" value="C:membrane"/>
    <property type="evidence" value="ECO:0007669"/>
    <property type="project" value="UniProtKB-SubCell"/>
</dbReference>
<keyword evidence="10 14" id="KW-1133">Transmembrane helix</keyword>
<dbReference type="Gene3D" id="3.30.450.20">
    <property type="entry name" value="PAS domain"/>
    <property type="match status" value="1"/>
</dbReference>
<dbReference type="SUPFAM" id="SSF47384">
    <property type="entry name" value="Homodimeric domain of signal transducing histidine kinase"/>
    <property type="match status" value="1"/>
</dbReference>
<dbReference type="GO" id="GO:0005524">
    <property type="term" value="F:ATP binding"/>
    <property type="evidence" value="ECO:0007669"/>
    <property type="project" value="UniProtKB-KW"/>
</dbReference>
<dbReference type="CDD" id="cd00156">
    <property type="entry name" value="REC"/>
    <property type="match status" value="1"/>
</dbReference>
<dbReference type="GO" id="GO:0006355">
    <property type="term" value="P:regulation of DNA-templated transcription"/>
    <property type="evidence" value="ECO:0007669"/>
    <property type="project" value="InterPro"/>
</dbReference>
<dbReference type="Gene3D" id="1.10.287.130">
    <property type="match status" value="1"/>
</dbReference>
<dbReference type="InterPro" id="IPR011006">
    <property type="entry name" value="CheY-like_superfamily"/>
</dbReference>
<keyword evidence="9" id="KW-0067">ATP-binding</keyword>
<reference evidence="19" key="1">
    <citation type="submission" date="2016-10" db="EMBL/GenBank/DDBJ databases">
        <authorList>
            <person name="Varghese N."/>
            <person name="Submissions S."/>
        </authorList>
    </citation>
    <scope>NUCLEOTIDE SEQUENCE [LARGE SCALE GENOMIC DNA]</scope>
    <source>
        <strain evidence="19">JS21-1</strain>
    </source>
</reference>
<keyword evidence="7" id="KW-0547">Nucleotide-binding</keyword>
<dbReference type="InterPro" id="IPR003594">
    <property type="entry name" value="HATPase_dom"/>
</dbReference>
<feature type="domain" description="Response regulatory" evidence="16">
    <location>
        <begin position="744"/>
        <end position="855"/>
    </location>
</feature>
<organism evidence="18 19">
    <name type="scientific">Sphingomonas palmae</name>
    <dbReference type="NCBI Taxonomy" id="1855283"/>
    <lineage>
        <taxon>Bacteria</taxon>
        <taxon>Pseudomonadati</taxon>
        <taxon>Pseudomonadota</taxon>
        <taxon>Alphaproteobacteria</taxon>
        <taxon>Sphingomonadales</taxon>
        <taxon>Sphingomonadaceae</taxon>
        <taxon>Sphingomonas</taxon>
    </lineage>
</organism>
<dbReference type="EMBL" id="FNZZ01000002">
    <property type="protein sequence ID" value="SEK92914.1"/>
    <property type="molecule type" value="Genomic_DNA"/>
</dbReference>
<comment type="subcellular location">
    <subcellularLocation>
        <location evidence="2">Membrane</location>
        <topology evidence="2">Multi-pass membrane protein</topology>
    </subcellularLocation>
</comment>
<dbReference type="PANTHER" id="PTHR42878">
    <property type="entry name" value="TWO-COMPONENT HISTIDINE KINASE"/>
    <property type="match status" value="1"/>
</dbReference>
<dbReference type="PROSITE" id="PS50109">
    <property type="entry name" value="HIS_KIN"/>
    <property type="match status" value="1"/>
</dbReference>
<evidence type="ECO:0000313" key="19">
    <source>
        <dbReference type="Proteomes" id="UP000199214"/>
    </source>
</evidence>
<evidence type="ECO:0000313" key="18">
    <source>
        <dbReference type="EMBL" id="SEK92914.1"/>
    </source>
</evidence>
<keyword evidence="4 13" id="KW-0597">Phosphoprotein</keyword>
<keyword evidence="6 14" id="KW-0812">Transmembrane</keyword>
<dbReference type="InterPro" id="IPR000014">
    <property type="entry name" value="PAS"/>
</dbReference>
<evidence type="ECO:0000256" key="7">
    <source>
        <dbReference type="ARBA" id="ARBA00022741"/>
    </source>
</evidence>
<dbReference type="NCBIfam" id="TIGR00229">
    <property type="entry name" value="sensory_box"/>
    <property type="match status" value="1"/>
</dbReference>
<evidence type="ECO:0000256" key="10">
    <source>
        <dbReference type="ARBA" id="ARBA00022989"/>
    </source>
</evidence>
<evidence type="ECO:0000256" key="3">
    <source>
        <dbReference type="ARBA" id="ARBA00012438"/>
    </source>
</evidence>
<evidence type="ECO:0000256" key="6">
    <source>
        <dbReference type="ARBA" id="ARBA00022692"/>
    </source>
</evidence>
<evidence type="ECO:0000259" key="16">
    <source>
        <dbReference type="PROSITE" id="PS50110"/>
    </source>
</evidence>
<name>A0A1H7L262_9SPHN</name>
<dbReference type="Pfam" id="PF00072">
    <property type="entry name" value="Response_reg"/>
    <property type="match status" value="1"/>
</dbReference>
<dbReference type="GO" id="GO:0000156">
    <property type="term" value="F:phosphorelay response regulator activity"/>
    <property type="evidence" value="ECO:0007669"/>
    <property type="project" value="TreeGrafter"/>
</dbReference>
<dbReference type="SMART" id="SM00448">
    <property type="entry name" value="REC"/>
    <property type="match status" value="2"/>
</dbReference>
<evidence type="ECO:0000256" key="8">
    <source>
        <dbReference type="ARBA" id="ARBA00022777"/>
    </source>
</evidence>
<dbReference type="SUPFAM" id="SSF55785">
    <property type="entry name" value="PYP-like sensor domain (PAS domain)"/>
    <property type="match status" value="1"/>
</dbReference>
<feature type="transmembrane region" description="Helical" evidence="14">
    <location>
        <begin position="224"/>
        <end position="243"/>
    </location>
</feature>
<dbReference type="STRING" id="1855283.SAMN05216382_1128"/>
<dbReference type="InterPro" id="IPR004358">
    <property type="entry name" value="Sig_transdc_His_kin-like_C"/>
</dbReference>
<dbReference type="AlphaFoldDB" id="A0A1H7L262"/>
<evidence type="ECO:0000256" key="4">
    <source>
        <dbReference type="ARBA" id="ARBA00022553"/>
    </source>
</evidence>
<evidence type="ECO:0000256" key="2">
    <source>
        <dbReference type="ARBA" id="ARBA00004141"/>
    </source>
</evidence>